<proteinExistence type="predicted"/>
<dbReference type="AlphaFoldDB" id="A0AAD9BV71"/>
<dbReference type="Proteomes" id="UP001228049">
    <property type="component" value="Unassembled WGS sequence"/>
</dbReference>
<keyword evidence="3" id="KW-1185">Reference proteome</keyword>
<comment type="caution">
    <text evidence="2">The sequence shown here is derived from an EMBL/GenBank/DDBJ whole genome shotgun (WGS) entry which is preliminary data.</text>
</comment>
<reference evidence="2" key="1">
    <citation type="submission" date="2023-04" db="EMBL/GenBank/DDBJ databases">
        <title>Chromosome-level genome of Chaenocephalus aceratus.</title>
        <authorList>
            <person name="Park H."/>
        </authorList>
    </citation>
    <scope>NUCLEOTIDE SEQUENCE</scope>
    <source>
        <strain evidence="2">DE</strain>
        <tissue evidence="2">Muscle</tissue>
    </source>
</reference>
<organism evidence="2 3">
    <name type="scientific">Dissostichus eleginoides</name>
    <name type="common">Patagonian toothfish</name>
    <name type="synonym">Dissostichus amissus</name>
    <dbReference type="NCBI Taxonomy" id="100907"/>
    <lineage>
        <taxon>Eukaryota</taxon>
        <taxon>Metazoa</taxon>
        <taxon>Chordata</taxon>
        <taxon>Craniata</taxon>
        <taxon>Vertebrata</taxon>
        <taxon>Euteleostomi</taxon>
        <taxon>Actinopterygii</taxon>
        <taxon>Neopterygii</taxon>
        <taxon>Teleostei</taxon>
        <taxon>Neoteleostei</taxon>
        <taxon>Acanthomorphata</taxon>
        <taxon>Eupercaria</taxon>
        <taxon>Perciformes</taxon>
        <taxon>Notothenioidei</taxon>
        <taxon>Nototheniidae</taxon>
        <taxon>Dissostichus</taxon>
    </lineage>
</organism>
<name>A0AAD9BV71_DISEL</name>
<feature type="region of interest" description="Disordered" evidence="1">
    <location>
        <begin position="94"/>
        <end position="117"/>
    </location>
</feature>
<accession>A0AAD9BV71</accession>
<gene>
    <name evidence="2" type="ORF">KUDE01_014218</name>
</gene>
<sequence>MEVQDRESLGRWEGLGSRDAISRTEAMENIRQDVMRRVETIRPITSLAPASKSPPKSDLNDILAHLLMLTKRCPFDDVKEQCVRILQGVQASLSGRRQFRAMGPPRSHSRSPLTSAL</sequence>
<evidence type="ECO:0000256" key="1">
    <source>
        <dbReference type="SAM" id="MobiDB-lite"/>
    </source>
</evidence>
<dbReference type="EMBL" id="JASDAP010000017">
    <property type="protein sequence ID" value="KAK1889543.1"/>
    <property type="molecule type" value="Genomic_DNA"/>
</dbReference>
<evidence type="ECO:0000313" key="3">
    <source>
        <dbReference type="Proteomes" id="UP001228049"/>
    </source>
</evidence>
<protein>
    <submittedName>
        <fullName evidence="2">12.4 kDa protein in nrdA-td intergenic region</fullName>
    </submittedName>
</protein>
<evidence type="ECO:0000313" key="2">
    <source>
        <dbReference type="EMBL" id="KAK1889543.1"/>
    </source>
</evidence>